<dbReference type="Proteomes" id="UP000823603">
    <property type="component" value="Unassembled WGS sequence"/>
</dbReference>
<dbReference type="AlphaFoldDB" id="A0A9D9IF26"/>
<dbReference type="Pfam" id="PF16147">
    <property type="entry name" value="DUF4855"/>
    <property type="match status" value="1"/>
</dbReference>
<reference evidence="3" key="1">
    <citation type="submission" date="2020-10" db="EMBL/GenBank/DDBJ databases">
        <authorList>
            <person name="Gilroy R."/>
        </authorList>
    </citation>
    <scope>NUCLEOTIDE SEQUENCE</scope>
    <source>
        <strain evidence="3">B2-22910</strain>
    </source>
</reference>
<keyword evidence="1" id="KW-0732">Signal</keyword>
<gene>
    <name evidence="3" type="ORF">IAB82_02510</name>
</gene>
<dbReference type="GO" id="GO:0006629">
    <property type="term" value="P:lipid metabolic process"/>
    <property type="evidence" value="ECO:0007669"/>
    <property type="project" value="InterPro"/>
</dbReference>
<dbReference type="Gene3D" id="3.20.20.190">
    <property type="entry name" value="Phosphatidylinositol (PI) phosphodiesterase"/>
    <property type="match status" value="1"/>
</dbReference>
<feature type="signal peptide" evidence="1">
    <location>
        <begin position="1"/>
        <end position="19"/>
    </location>
</feature>
<dbReference type="GO" id="GO:0008081">
    <property type="term" value="F:phosphoric diester hydrolase activity"/>
    <property type="evidence" value="ECO:0007669"/>
    <property type="project" value="InterPro"/>
</dbReference>
<feature type="chain" id="PRO_5038431273" evidence="1">
    <location>
        <begin position="20"/>
        <end position="647"/>
    </location>
</feature>
<dbReference type="SUPFAM" id="SSF51695">
    <property type="entry name" value="PLC-like phosphodiesterases"/>
    <property type="match status" value="1"/>
</dbReference>
<feature type="domain" description="GP-PDE" evidence="2">
    <location>
        <begin position="33"/>
        <end position="266"/>
    </location>
</feature>
<dbReference type="PANTHER" id="PTHR46211">
    <property type="entry name" value="GLYCEROPHOSPHORYL DIESTER PHOSPHODIESTERASE"/>
    <property type="match status" value="1"/>
</dbReference>
<dbReference type="InterPro" id="IPR030395">
    <property type="entry name" value="GP_PDE_dom"/>
</dbReference>
<sequence length="647" mass="73713">MIKSLLYILVMTMTAVTSAAASGNVPGHGDGAVGIVAHRGYWNCEEGGYARNSFAAFKAAAKAGFWGTEFDVSMTADGQLLVFHDEVINGKRIDHTQYAELSDYRLENGETIPTLDEFLEYASAQKTFPMLVFELKGHITDELQDRAVAASVEKLKEYGMFDPSKVMFISFYIRQCSLLAKAAPGFVVQYLGSDRTVDDLLDNMVNGIDAYYNHLLQTPDYMQMARKHGFSVNVWTVNDAENMGKVLDLGIDQLTTDHPDIARRVLSEKNIPELIRQHALKPAKTARQKKLKKHLSAGDYVLCYAGGSQSKFYDIDWMKDLVTYTDRDGKEHWLFDGFLFLQIMDHGAGVAFDPGHRAYDGSYLQSALQSDWLDLINYWFEDGQCLDAIDRCVAEAAERLGDPGYKREIIISIPNPIPYKNPVANTGGTRYWGLLDGEVADFSRPEDRLAACKWFIDEVLERYHQHRYRYIELSGFYFVTEETTGLGDLMPELSGYIHSKGYPFTWIPYYNAPGWNLWKEKGFDMAWYQPNYFFNDWLTDERLVSACNRALNYGMAMEMEFDERAAADSPDSRAGRLREYMAAYKKYGSWEKLPIAYYISHKGVHTLKYSKDPADVELYQDFCDFVAKRPLRARLAETNGSRYGKAR</sequence>
<dbReference type="EMBL" id="JADIMB010000036">
    <property type="protein sequence ID" value="MBO8470649.1"/>
    <property type="molecule type" value="Genomic_DNA"/>
</dbReference>
<dbReference type="PANTHER" id="PTHR46211:SF1">
    <property type="entry name" value="GLYCEROPHOSPHODIESTER PHOSPHODIESTERASE, CYTOPLASMIC"/>
    <property type="match status" value="1"/>
</dbReference>
<evidence type="ECO:0000313" key="3">
    <source>
        <dbReference type="EMBL" id="MBO8470649.1"/>
    </source>
</evidence>
<comment type="caution">
    <text evidence="3">The sequence shown here is derived from an EMBL/GenBank/DDBJ whole genome shotgun (WGS) entry which is preliminary data.</text>
</comment>
<accession>A0A9D9IF26</accession>
<organism evidence="3 4">
    <name type="scientific">Candidatus Cryptobacteroides faecavium</name>
    <dbReference type="NCBI Taxonomy" id="2840762"/>
    <lineage>
        <taxon>Bacteria</taxon>
        <taxon>Pseudomonadati</taxon>
        <taxon>Bacteroidota</taxon>
        <taxon>Bacteroidia</taxon>
        <taxon>Bacteroidales</taxon>
        <taxon>Candidatus Cryptobacteroides</taxon>
    </lineage>
</organism>
<dbReference type="InterPro" id="IPR017946">
    <property type="entry name" value="PLC-like_Pdiesterase_TIM-brl"/>
</dbReference>
<name>A0A9D9IF26_9BACT</name>
<proteinExistence type="predicted"/>
<dbReference type="CDD" id="cd08556">
    <property type="entry name" value="GDPD"/>
    <property type="match status" value="1"/>
</dbReference>
<evidence type="ECO:0000259" key="2">
    <source>
        <dbReference type="PROSITE" id="PS51704"/>
    </source>
</evidence>
<dbReference type="Pfam" id="PF03009">
    <property type="entry name" value="GDPD"/>
    <property type="match status" value="1"/>
</dbReference>
<dbReference type="PROSITE" id="PS51704">
    <property type="entry name" value="GP_PDE"/>
    <property type="match status" value="1"/>
</dbReference>
<evidence type="ECO:0000256" key="1">
    <source>
        <dbReference type="SAM" id="SignalP"/>
    </source>
</evidence>
<reference evidence="3" key="2">
    <citation type="journal article" date="2021" name="PeerJ">
        <title>Extensive microbial diversity within the chicken gut microbiome revealed by metagenomics and culture.</title>
        <authorList>
            <person name="Gilroy R."/>
            <person name="Ravi A."/>
            <person name="Getino M."/>
            <person name="Pursley I."/>
            <person name="Horton D.L."/>
            <person name="Alikhan N.F."/>
            <person name="Baker D."/>
            <person name="Gharbi K."/>
            <person name="Hall N."/>
            <person name="Watson M."/>
            <person name="Adriaenssens E.M."/>
            <person name="Foster-Nyarko E."/>
            <person name="Jarju S."/>
            <person name="Secka A."/>
            <person name="Antonio M."/>
            <person name="Oren A."/>
            <person name="Chaudhuri R.R."/>
            <person name="La Ragione R."/>
            <person name="Hildebrand F."/>
            <person name="Pallen M.J."/>
        </authorList>
    </citation>
    <scope>NUCLEOTIDE SEQUENCE</scope>
    <source>
        <strain evidence="3">B2-22910</strain>
    </source>
</reference>
<evidence type="ECO:0000313" key="4">
    <source>
        <dbReference type="Proteomes" id="UP000823603"/>
    </source>
</evidence>
<protein>
    <submittedName>
        <fullName evidence="3">DUF4855 domain-containing protein</fullName>
    </submittedName>
</protein>
<dbReference type="InterPro" id="IPR032329">
    <property type="entry name" value="DUF4855"/>
</dbReference>